<organism evidence="1 2">
    <name type="scientific">Mycena pura</name>
    <dbReference type="NCBI Taxonomy" id="153505"/>
    <lineage>
        <taxon>Eukaryota</taxon>
        <taxon>Fungi</taxon>
        <taxon>Dikarya</taxon>
        <taxon>Basidiomycota</taxon>
        <taxon>Agaricomycotina</taxon>
        <taxon>Agaricomycetes</taxon>
        <taxon>Agaricomycetidae</taxon>
        <taxon>Agaricales</taxon>
        <taxon>Marasmiineae</taxon>
        <taxon>Mycenaceae</taxon>
        <taxon>Mycena</taxon>
    </lineage>
</organism>
<keyword evidence="2" id="KW-1185">Reference proteome</keyword>
<name>A0AAD6UU47_9AGAR</name>
<dbReference type="AlphaFoldDB" id="A0AAD6UU47"/>
<gene>
    <name evidence="1" type="ORF">GGX14DRAFT_576158</name>
</gene>
<accession>A0AAD6UU47</accession>
<evidence type="ECO:0000313" key="1">
    <source>
        <dbReference type="EMBL" id="KAJ7194710.1"/>
    </source>
</evidence>
<protein>
    <submittedName>
        <fullName evidence="1">Uncharacterized protein</fullName>
    </submittedName>
</protein>
<comment type="caution">
    <text evidence="1">The sequence shown here is derived from an EMBL/GenBank/DDBJ whole genome shotgun (WGS) entry which is preliminary data.</text>
</comment>
<reference evidence="1" key="1">
    <citation type="submission" date="2023-03" db="EMBL/GenBank/DDBJ databases">
        <title>Massive genome expansion in bonnet fungi (Mycena s.s.) driven by repeated elements and novel gene families across ecological guilds.</title>
        <authorList>
            <consortium name="Lawrence Berkeley National Laboratory"/>
            <person name="Harder C.B."/>
            <person name="Miyauchi S."/>
            <person name="Viragh M."/>
            <person name="Kuo A."/>
            <person name="Thoen E."/>
            <person name="Andreopoulos B."/>
            <person name="Lu D."/>
            <person name="Skrede I."/>
            <person name="Drula E."/>
            <person name="Henrissat B."/>
            <person name="Morin E."/>
            <person name="Kohler A."/>
            <person name="Barry K."/>
            <person name="LaButti K."/>
            <person name="Morin E."/>
            <person name="Salamov A."/>
            <person name="Lipzen A."/>
            <person name="Mereny Z."/>
            <person name="Hegedus B."/>
            <person name="Baldrian P."/>
            <person name="Stursova M."/>
            <person name="Weitz H."/>
            <person name="Taylor A."/>
            <person name="Grigoriev I.V."/>
            <person name="Nagy L.G."/>
            <person name="Martin F."/>
            <person name="Kauserud H."/>
        </authorList>
    </citation>
    <scope>NUCLEOTIDE SEQUENCE</scope>
    <source>
        <strain evidence="1">9144</strain>
    </source>
</reference>
<proteinExistence type="predicted"/>
<dbReference type="Proteomes" id="UP001219525">
    <property type="component" value="Unassembled WGS sequence"/>
</dbReference>
<dbReference type="EMBL" id="JARJCW010000096">
    <property type="protein sequence ID" value="KAJ7194710.1"/>
    <property type="molecule type" value="Genomic_DNA"/>
</dbReference>
<evidence type="ECO:0000313" key="2">
    <source>
        <dbReference type="Proteomes" id="UP001219525"/>
    </source>
</evidence>
<sequence length="110" mass="12210">MNAEMATAGCTVLGTHSGNFGGHALRVHAFEDPLEPWQSELPSFPAPQKSSHIEPEETIVKEQSDHTTAPKVSDHTTALKDIRLNLDERNILPGNVRRQRTKSWRAAGTW</sequence>